<proteinExistence type="predicted"/>
<organism evidence="3 4">
    <name type="scientific">Acanthoscelides obtectus</name>
    <name type="common">Bean weevil</name>
    <name type="synonym">Bruchus obtectus</name>
    <dbReference type="NCBI Taxonomy" id="200917"/>
    <lineage>
        <taxon>Eukaryota</taxon>
        <taxon>Metazoa</taxon>
        <taxon>Ecdysozoa</taxon>
        <taxon>Arthropoda</taxon>
        <taxon>Hexapoda</taxon>
        <taxon>Insecta</taxon>
        <taxon>Pterygota</taxon>
        <taxon>Neoptera</taxon>
        <taxon>Endopterygota</taxon>
        <taxon>Coleoptera</taxon>
        <taxon>Polyphaga</taxon>
        <taxon>Cucujiformia</taxon>
        <taxon>Chrysomeloidea</taxon>
        <taxon>Chrysomelidae</taxon>
        <taxon>Bruchinae</taxon>
        <taxon>Bruchini</taxon>
        <taxon>Acanthoscelides</taxon>
    </lineage>
</organism>
<keyword evidence="2" id="KW-1133">Transmembrane helix</keyword>
<dbReference type="AlphaFoldDB" id="A0A9P0PW96"/>
<reference evidence="3" key="1">
    <citation type="submission" date="2022-03" db="EMBL/GenBank/DDBJ databases">
        <authorList>
            <person name="Sayadi A."/>
        </authorList>
    </citation>
    <scope>NUCLEOTIDE SEQUENCE</scope>
</reference>
<feature type="non-terminal residue" evidence="3">
    <location>
        <position position="644"/>
    </location>
</feature>
<feature type="region of interest" description="Disordered" evidence="1">
    <location>
        <begin position="620"/>
        <end position="644"/>
    </location>
</feature>
<evidence type="ECO:0000256" key="1">
    <source>
        <dbReference type="SAM" id="MobiDB-lite"/>
    </source>
</evidence>
<evidence type="ECO:0000313" key="3">
    <source>
        <dbReference type="EMBL" id="CAH2001331.1"/>
    </source>
</evidence>
<feature type="compositionally biased region" description="Basic and acidic residues" evidence="1">
    <location>
        <begin position="625"/>
        <end position="638"/>
    </location>
</feature>
<dbReference type="PANTHER" id="PTHR45913:SF5">
    <property type="entry name" value="GENERAL TRANSCRIPTION FACTOR II-I REPEAT DOMAIN-CONTAINING PROTEIN 2A-LIKE PROTEIN"/>
    <property type="match status" value="1"/>
</dbReference>
<protein>
    <submittedName>
        <fullName evidence="3">Uncharacterized protein</fullName>
    </submittedName>
</protein>
<gene>
    <name evidence="3" type="ORF">ACAOBT_LOCUS26120</name>
</gene>
<keyword evidence="2" id="KW-0472">Membrane</keyword>
<dbReference type="PANTHER" id="PTHR45913">
    <property type="entry name" value="EPM2A-INTERACTING PROTEIN 1"/>
    <property type="match status" value="1"/>
</dbReference>
<accession>A0A9P0PW96</accession>
<evidence type="ECO:0000313" key="4">
    <source>
        <dbReference type="Proteomes" id="UP001152888"/>
    </source>
</evidence>
<evidence type="ECO:0000256" key="2">
    <source>
        <dbReference type="SAM" id="Phobius"/>
    </source>
</evidence>
<keyword evidence="2" id="KW-0812">Transmembrane</keyword>
<feature type="transmembrane region" description="Helical" evidence="2">
    <location>
        <begin position="564"/>
        <end position="585"/>
    </location>
</feature>
<dbReference type="EMBL" id="CAKOFQ010007444">
    <property type="protein sequence ID" value="CAH2001331.1"/>
    <property type="molecule type" value="Genomic_DNA"/>
</dbReference>
<sequence>SPLLGVFVYATPEVGSSSVESTLVCFSHPESCEPFCRFLLEQSLELVAYIFVDVIANNDLSRVDQIEYLDVWFDEKLAFNHHIYLKIPVVARIPLILAVPPVTIYVSGRPSIDPRLETDATVPILGPHYVKIVKKIGAQALQRRLFKTLADEIYCQFGELLLHSEVRWLSRERVLEHFDDISEIVQFFKQRDEPIPELENSIWPRDFGFRVDITEQSNELNLQLQVACFTFKNIYNMGFEKQHQFPKDAHVCSKHLKKALGTLGGQNEDEAFDRDDSEEDEIDNVSVCSDYPDLEQNAEVIADQADQAQAEALDTQRSRQMNNDLSSNEICRILHNDEVGRKRQENAVSELEKIYKQLIPISEMKKRDLEKLCKNNVIPARFHDEFFKLKCKYSLPDELAETDADDLEEFLDSLEVIESQSKVDDSIESMHSATIEEIVINYVTLQKKFPNSISAEYRPIIPEYIHPPVHLGTRLQQTIMLIHVNANLAPEVSPAPLTYAKINGARADREDFLRRPNCESHEYPWRACQQFKDLLLHGFLKFLFEVFLVEVLERVLVQRFSELVILVFVTFVILFMVLQGLTMFVMVLNGFWLMLRVMVNLVLRNLLILGPVRRFEDLPAAGSDEEPKDREHHRDHFSKGWTLN</sequence>
<comment type="caution">
    <text evidence="3">The sequence shown here is derived from an EMBL/GenBank/DDBJ whole genome shotgun (WGS) entry which is preliminary data.</text>
</comment>
<dbReference type="Proteomes" id="UP001152888">
    <property type="component" value="Unassembled WGS sequence"/>
</dbReference>
<keyword evidence="4" id="KW-1185">Reference proteome</keyword>
<name>A0A9P0PW96_ACAOB</name>